<evidence type="ECO:0000256" key="7">
    <source>
        <dbReference type="ARBA" id="ARBA00022692"/>
    </source>
</evidence>
<dbReference type="PANTHER" id="PTHR43065">
    <property type="entry name" value="SENSOR HISTIDINE KINASE"/>
    <property type="match status" value="1"/>
</dbReference>
<dbReference type="InterPro" id="IPR036890">
    <property type="entry name" value="HATPase_C_sf"/>
</dbReference>
<keyword evidence="7 14" id="KW-0812">Transmembrane</keyword>
<organism evidence="16 17">
    <name type="scientific">Anaerobacillus alkaliphilus</name>
    <dbReference type="NCBI Taxonomy" id="1548597"/>
    <lineage>
        <taxon>Bacteria</taxon>
        <taxon>Bacillati</taxon>
        <taxon>Bacillota</taxon>
        <taxon>Bacilli</taxon>
        <taxon>Bacillales</taxon>
        <taxon>Bacillaceae</taxon>
        <taxon>Anaerobacillus</taxon>
    </lineage>
</organism>
<feature type="domain" description="Histidine kinase" evidence="15">
    <location>
        <begin position="208"/>
        <end position="415"/>
    </location>
</feature>
<dbReference type="GO" id="GO:0005524">
    <property type="term" value="F:ATP binding"/>
    <property type="evidence" value="ECO:0007669"/>
    <property type="project" value="UniProtKB-KW"/>
</dbReference>
<dbReference type="InterPro" id="IPR011620">
    <property type="entry name" value="Sig_transdc_His_kinase_LytS_TM"/>
</dbReference>
<evidence type="ECO:0000256" key="6">
    <source>
        <dbReference type="ARBA" id="ARBA00022679"/>
    </source>
</evidence>
<dbReference type="Gene3D" id="1.10.287.130">
    <property type="match status" value="1"/>
</dbReference>
<dbReference type="Pfam" id="PF07694">
    <property type="entry name" value="5TM-5TMR_LYT"/>
    <property type="match status" value="1"/>
</dbReference>
<dbReference type="Proteomes" id="UP000290649">
    <property type="component" value="Unassembled WGS sequence"/>
</dbReference>
<evidence type="ECO:0000256" key="12">
    <source>
        <dbReference type="ARBA" id="ARBA00023012"/>
    </source>
</evidence>
<keyword evidence="10" id="KW-0067">ATP-binding</keyword>
<protein>
    <recommendedName>
        <fullName evidence="3">histidine kinase</fullName>
        <ecNumber evidence="3">2.7.13.3</ecNumber>
    </recommendedName>
</protein>
<dbReference type="InterPro" id="IPR003661">
    <property type="entry name" value="HisK_dim/P_dom"/>
</dbReference>
<dbReference type="InterPro" id="IPR003594">
    <property type="entry name" value="HATPase_dom"/>
</dbReference>
<proteinExistence type="predicted"/>
<name>A0A4Q0VQI1_9BACI</name>
<comment type="caution">
    <text evidence="16">The sequence shown here is derived from an EMBL/GenBank/DDBJ whole genome shotgun (WGS) entry which is preliminary data.</text>
</comment>
<dbReference type="SUPFAM" id="SSF47384">
    <property type="entry name" value="Homodimeric domain of signal transducing histidine kinase"/>
    <property type="match status" value="1"/>
</dbReference>
<comment type="catalytic activity">
    <reaction evidence="1">
        <text>ATP + protein L-histidine = ADP + protein N-phospho-L-histidine.</text>
        <dbReference type="EC" id="2.7.13.3"/>
    </reaction>
</comment>
<dbReference type="RefSeq" id="WP_129080045.1">
    <property type="nucleotide sequence ID" value="NZ_QOUX01000046.1"/>
</dbReference>
<dbReference type="Pfam" id="PF00512">
    <property type="entry name" value="HisKA"/>
    <property type="match status" value="1"/>
</dbReference>
<evidence type="ECO:0000256" key="1">
    <source>
        <dbReference type="ARBA" id="ARBA00000085"/>
    </source>
</evidence>
<evidence type="ECO:0000259" key="15">
    <source>
        <dbReference type="PROSITE" id="PS50109"/>
    </source>
</evidence>
<evidence type="ECO:0000256" key="5">
    <source>
        <dbReference type="ARBA" id="ARBA00022553"/>
    </source>
</evidence>
<dbReference type="PROSITE" id="PS50109">
    <property type="entry name" value="HIS_KIN"/>
    <property type="match status" value="1"/>
</dbReference>
<dbReference type="AlphaFoldDB" id="A0A4Q0VQI1"/>
<keyword evidence="13 14" id="KW-0472">Membrane</keyword>
<dbReference type="InterPro" id="IPR036097">
    <property type="entry name" value="HisK_dim/P_sf"/>
</dbReference>
<keyword evidence="8" id="KW-0547">Nucleotide-binding</keyword>
<dbReference type="InterPro" id="IPR004358">
    <property type="entry name" value="Sig_transdc_His_kin-like_C"/>
</dbReference>
<dbReference type="SMART" id="SM00387">
    <property type="entry name" value="HATPase_c"/>
    <property type="match status" value="1"/>
</dbReference>
<evidence type="ECO:0000256" key="10">
    <source>
        <dbReference type="ARBA" id="ARBA00022840"/>
    </source>
</evidence>
<comment type="subcellular location">
    <subcellularLocation>
        <location evidence="2">Cell membrane</location>
        <topology evidence="2">Multi-pass membrane protein</topology>
    </subcellularLocation>
</comment>
<dbReference type="InterPro" id="IPR005467">
    <property type="entry name" value="His_kinase_dom"/>
</dbReference>
<dbReference type="GO" id="GO:0005886">
    <property type="term" value="C:plasma membrane"/>
    <property type="evidence" value="ECO:0007669"/>
    <property type="project" value="UniProtKB-SubCell"/>
</dbReference>
<keyword evidence="11 14" id="KW-1133">Transmembrane helix</keyword>
<keyword evidence="9 16" id="KW-0418">Kinase</keyword>
<feature type="transmembrane region" description="Helical" evidence="14">
    <location>
        <begin position="34"/>
        <end position="53"/>
    </location>
</feature>
<evidence type="ECO:0000256" key="8">
    <source>
        <dbReference type="ARBA" id="ARBA00022741"/>
    </source>
</evidence>
<dbReference type="OrthoDB" id="9815750at2"/>
<dbReference type="EC" id="2.7.13.3" evidence="3"/>
<feature type="transmembrane region" description="Helical" evidence="14">
    <location>
        <begin position="129"/>
        <end position="150"/>
    </location>
</feature>
<evidence type="ECO:0000256" key="11">
    <source>
        <dbReference type="ARBA" id="ARBA00022989"/>
    </source>
</evidence>
<dbReference type="PRINTS" id="PR00344">
    <property type="entry name" value="BCTRLSENSOR"/>
</dbReference>
<dbReference type="GO" id="GO:0000155">
    <property type="term" value="F:phosphorelay sensor kinase activity"/>
    <property type="evidence" value="ECO:0007669"/>
    <property type="project" value="InterPro"/>
</dbReference>
<evidence type="ECO:0000256" key="13">
    <source>
        <dbReference type="ARBA" id="ARBA00023136"/>
    </source>
</evidence>
<keyword evidence="17" id="KW-1185">Reference proteome</keyword>
<keyword evidence="12" id="KW-0902">Two-component regulatory system</keyword>
<dbReference type="EMBL" id="QOUX01000046">
    <property type="protein sequence ID" value="RXI98693.1"/>
    <property type="molecule type" value="Genomic_DNA"/>
</dbReference>
<evidence type="ECO:0000313" key="17">
    <source>
        <dbReference type="Proteomes" id="UP000290649"/>
    </source>
</evidence>
<evidence type="ECO:0000256" key="9">
    <source>
        <dbReference type="ARBA" id="ARBA00022777"/>
    </source>
</evidence>
<feature type="transmembrane region" description="Helical" evidence="14">
    <location>
        <begin position="97"/>
        <end position="117"/>
    </location>
</feature>
<dbReference type="Pfam" id="PF02518">
    <property type="entry name" value="HATPase_c"/>
    <property type="match status" value="1"/>
</dbReference>
<evidence type="ECO:0000313" key="16">
    <source>
        <dbReference type="EMBL" id="RXI98693.1"/>
    </source>
</evidence>
<sequence length="415" mass="47463">MIYLLLNVLIVLFCTFMYYMFLLKPELEKRYRQLLISVVSMIAITLCMMFPFADLDGNIYDLRALPFLIGALYGGRKVAITLFFGVITVRLFMGINLGFYITVVHTFIMFLYTYYFSSTFKRSKFSTKLLSSIIFVSFIYLLNYGLLFFYFDSFDEYKISILLNKFLVLILSLILILYIIEYLLQNFRFKEELNEAEKLRVVSQLAASVSHEVRNPLTVTRGFLQLLKDENIDTQKRRDYLNLSLQELDRAQTIITDYLTYARPSEEINFIKLELWDEIEYVVKVMRPYALMFGVDIDSSDVKAGTIIGDTQKFRQCLINLTKNGIEAMPNGGKLSISANSSNKEVQILIKDTGIGMSQDQIEMVGVPYQSTKKTGTGLGTMVAINIIKSMNGTIEVTSMIGSGTNITLTFPNAK</sequence>
<dbReference type="PANTHER" id="PTHR43065:SF46">
    <property type="entry name" value="C4-DICARBOXYLATE TRANSPORT SENSOR PROTEIN DCTB"/>
    <property type="match status" value="1"/>
</dbReference>
<dbReference type="SMART" id="SM00388">
    <property type="entry name" value="HisKA"/>
    <property type="match status" value="1"/>
</dbReference>
<dbReference type="CDD" id="cd00082">
    <property type="entry name" value="HisKA"/>
    <property type="match status" value="1"/>
</dbReference>
<dbReference type="GO" id="GO:0071555">
    <property type="term" value="P:cell wall organization"/>
    <property type="evidence" value="ECO:0007669"/>
    <property type="project" value="InterPro"/>
</dbReference>
<dbReference type="SUPFAM" id="SSF55874">
    <property type="entry name" value="ATPase domain of HSP90 chaperone/DNA topoisomerase II/histidine kinase"/>
    <property type="match status" value="1"/>
</dbReference>
<evidence type="ECO:0000256" key="4">
    <source>
        <dbReference type="ARBA" id="ARBA00022475"/>
    </source>
</evidence>
<gene>
    <name evidence="16" type="ORF">DS745_20490</name>
</gene>
<evidence type="ECO:0000256" key="14">
    <source>
        <dbReference type="SAM" id="Phobius"/>
    </source>
</evidence>
<evidence type="ECO:0000256" key="3">
    <source>
        <dbReference type="ARBA" id="ARBA00012438"/>
    </source>
</evidence>
<feature type="transmembrane region" description="Helical" evidence="14">
    <location>
        <begin position="65"/>
        <end position="85"/>
    </location>
</feature>
<keyword evidence="4" id="KW-1003">Cell membrane</keyword>
<reference evidence="16 17" key="1">
    <citation type="journal article" date="2019" name="Int. J. Syst. Evol. Microbiol.">
        <title>Anaerobacillus alkaliphilus sp. nov., a novel alkaliphilic and moderately halophilic bacterium.</title>
        <authorList>
            <person name="Borsodi A.K."/>
            <person name="Aszalos J.M."/>
            <person name="Bihari P."/>
            <person name="Nagy I."/>
            <person name="Schumann P."/>
            <person name="Sproer C."/>
            <person name="Kovacs A.L."/>
            <person name="Boka K."/>
            <person name="Dobosy P."/>
            <person name="Ovari M."/>
            <person name="Szili-Kovacs T."/>
            <person name="Toth E."/>
        </authorList>
    </citation>
    <scope>NUCLEOTIDE SEQUENCE [LARGE SCALE GENOMIC DNA]</scope>
    <source>
        <strain evidence="16 17">B16-10</strain>
    </source>
</reference>
<evidence type="ECO:0000256" key="2">
    <source>
        <dbReference type="ARBA" id="ARBA00004651"/>
    </source>
</evidence>
<accession>A0A4Q0VQI1</accession>
<feature type="transmembrane region" description="Helical" evidence="14">
    <location>
        <begin position="162"/>
        <end position="184"/>
    </location>
</feature>
<feature type="transmembrane region" description="Helical" evidence="14">
    <location>
        <begin position="6"/>
        <end position="22"/>
    </location>
</feature>
<dbReference type="Gene3D" id="3.30.565.10">
    <property type="entry name" value="Histidine kinase-like ATPase, C-terminal domain"/>
    <property type="match status" value="1"/>
</dbReference>
<keyword evidence="6" id="KW-0808">Transferase</keyword>
<keyword evidence="5" id="KW-0597">Phosphoprotein</keyword>